<feature type="signal peptide" evidence="1">
    <location>
        <begin position="1"/>
        <end position="29"/>
    </location>
</feature>
<dbReference type="Proteomes" id="UP001401887">
    <property type="component" value="Unassembled WGS sequence"/>
</dbReference>
<dbReference type="EMBL" id="BAABRP010000003">
    <property type="protein sequence ID" value="GAA5512602.1"/>
    <property type="molecule type" value="Genomic_DNA"/>
</dbReference>
<organism evidence="2 3">
    <name type="scientific">Deinococcus carri</name>
    <dbReference type="NCBI Taxonomy" id="1211323"/>
    <lineage>
        <taxon>Bacteria</taxon>
        <taxon>Thermotogati</taxon>
        <taxon>Deinococcota</taxon>
        <taxon>Deinococci</taxon>
        <taxon>Deinococcales</taxon>
        <taxon>Deinococcaceae</taxon>
        <taxon>Deinococcus</taxon>
    </lineage>
</organism>
<evidence type="ECO:0008006" key="4">
    <source>
        <dbReference type="Google" id="ProtNLM"/>
    </source>
</evidence>
<accession>A0ABP9W8T6</accession>
<protein>
    <recommendedName>
        <fullName evidence="4">Secreted protein</fullName>
    </recommendedName>
</protein>
<keyword evidence="1" id="KW-0732">Signal</keyword>
<evidence type="ECO:0000313" key="3">
    <source>
        <dbReference type="Proteomes" id="UP001401887"/>
    </source>
</evidence>
<gene>
    <name evidence="2" type="ORF">Dcar01_01318</name>
</gene>
<reference evidence="2 3" key="1">
    <citation type="submission" date="2024-02" db="EMBL/GenBank/DDBJ databases">
        <title>Deinococcus carri NBRC 110142.</title>
        <authorList>
            <person name="Ichikawa N."/>
            <person name="Katano-Makiyama Y."/>
            <person name="Hidaka K."/>
        </authorList>
    </citation>
    <scope>NUCLEOTIDE SEQUENCE [LARGE SCALE GENOMIC DNA]</scope>
    <source>
        <strain evidence="2 3">NBRC 110142</strain>
    </source>
</reference>
<proteinExistence type="predicted"/>
<keyword evidence="3" id="KW-1185">Reference proteome</keyword>
<sequence>MLAPMPARSFLHKAALPLLTLLTLSSAQGAQWRFGVQASTLLPDNFGLAATVGGHLSVQGAVSRSLDLRGLLEGNVGLNRAPEVRLDLTLLKNSGSLYYGGGIGSGLLADFGDPGSGIPLIVYSPLLLANVHGVLGYDFGGPRLEGMARLGPNPGVGLRASFPLR</sequence>
<evidence type="ECO:0000313" key="2">
    <source>
        <dbReference type="EMBL" id="GAA5512602.1"/>
    </source>
</evidence>
<comment type="caution">
    <text evidence="2">The sequence shown here is derived from an EMBL/GenBank/DDBJ whole genome shotgun (WGS) entry which is preliminary data.</text>
</comment>
<evidence type="ECO:0000256" key="1">
    <source>
        <dbReference type="SAM" id="SignalP"/>
    </source>
</evidence>
<feature type="chain" id="PRO_5046807452" description="Secreted protein" evidence="1">
    <location>
        <begin position="30"/>
        <end position="165"/>
    </location>
</feature>
<name>A0ABP9W8T6_9DEIO</name>